<dbReference type="PROSITE" id="PS51186">
    <property type="entry name" value="GNAT"/>
    <property type="match status" value="1"/>
</dbReference>
<gene>
    <name evidence="2" type="ORF">SAMN04488132_10813</name>
</gene>
<dbReference type="RefSeq" id="WP_078831959.1">
    <property type="nucleotide sequence ID" value="NZ_FUWH01000008.1"/>
</dbReference>
<keyword evidence="3" id="KW-1185">Reference proteome</keyword>
<evidence type="ECO:0000313" key="3">
    <source>
        <dbReference type="Proteomes" id="UP000190888"/>
    </source>
</evidence>
<protein>
    <submittedName>
        <fullName evidence="2">Protein N-acetyltransferase, RimJ/RimL family</fullName>
    </submittedName>
</protein>
<dbReference type="Proteomes" id="UP000190888">
    <property type="component" value="Unassembled WGS sequence"/>
</dbReference>
<evidence type="ECO:0000313" key="2">
    <source>
        <dbReference type="EMBL" id="SKA00822.1"/>
    </source>
</evidence>
<keyword evidence="2" id="KW-0808">Transferase</keyword>
<feature type="domain" description="N-acetyltransferase" evidence="1">
    <location>
        <begin position="14"/>
        <end position="172"/>
    </location>
</feature>
<proteinExistence type="predicted"/>
<dbReference type="STRING" id="413434.SAMN04488132_10813"/>
<dbReference type="PANTHER" id="PTHR43610:SF1">
    <property type="entry name" value="N-ACETYLTRANSFERASE DOMAIN-CONTAINING PROTEIN"/>
    <property type="match status" value="1"/>
</dbReference>
<dbReference type="Pfam" id="PF13302">
    <property type="entry name" value="Acetyltransf_3"/>
    <property type="match status" value="1"/>
</dbReference>
<dbReference type="AlphaFoldDB" id="A0A1T4QAM8"/>
<dbReference type="PANTHER" id="PTHR43610">
    <property type="entry name" value="BLL6696 PROTEIN"/>
    <property type="match status" value="1"/>
</dbReference>
<dbReference type="EMBL" id="FUWH01000008">
    <property type="protein sequence ID" value="SKA00822.1"/>
    <property type="molecule type" value="Genomic_DNA"/>
</dbReference>
<dbReference type="Gene3D" id="3.40.630.30">
    <property type="match status" value="1"/>
</dbReference>
<name>A0A1T4QAM8_9BACT</name>
<dbReference type="SUPFAM" id="SSF55729">
    <property type="entry name" value="Acyl-CoA N-acyltransferases (Nat)"/>
    <property type="match status" value="1"/>
</dbReference>
<dbReference type="OrthoDB" id="9795199at2"/>
<accession>A0A1T4QAM8</accession>
<sequence>MSFNKQPVLENETVILYPLAEQDFEVLYKVASDPEIWEQHPNKDRWQKDVFRNFFDGAMKSEGAFRIVHKATGETIGSTRIYDYHEAEDTVLIGYTFYATAYWGRNINRAVKTMMLDYLFQHVSKVHFHIGANNIRSQIAIGRIGADKIAEQEVAYFGEPSKLNYVYEISRDKWAGLRNSILQ</sequence>
<dbReference type="GO" id="GO:0016747">
    <property type="term" value="F:acyltransferase activity, transferring groups other than amino-acyl groups"/>
    <property type="evidence" value="ECO:0007669"/>
    <property type="project" value="InterPro"/>
</dbReference>
<evidence type="ECO:0000259" key="1">
    <source>
        <dbReference type="PROSITE" id="PS51186"/>
    </source>
</evidence>
<reference evidence="2 3" key="1">
    <citation type="submission" date="2017-02" db="EMBL/GenBank/DDBJ databases">
        <authorList>
            <person name="Peterson S.W."/>
        </authorList>
    </citation>
    <scope>NUCLEOTIDE SEQUENCE [LARGE SCALE GENOMIC DNA]</scope>
    <source>
        <strain evidence="2 3">DSM 22335</strain>
    </source>
</reference>
<dbReference type="InterPro" id="IPR016181">
    <property type="entry name" value="Acyl_CoA_acyltransferase"/>
</dbReference>
<dbReference type="InterPro" id="IPR000182">
    <property type="entry name" value="GNAT_dom"/>
</dbReference>
<organism evidence="2 3">
    <name type="scientific">Sediminibacterium ginsengisoli</name>
    <dbReference type="NCBI Taxonomy" id="413434"/>
    <lineage>
        <taxon>Bacteria</taxon>
        <taxon>Pseudomonadati</taxon>
        <taxon>Bacteroidota</taxon>
        <taxon>Chitinophagia</taxon>
        <taxon>Chitinophagales</taxon>
        <taxon>Chitinophagaceae</taxon>
        <taxon>Sediminibacterium</taxon>
    </lineage>
</organism>